<dbReference type="GO" id="GO:0046983">
    <property type="term" value="F:protein dimerization activity"/>
    <property type="evidence" value="ECO:0007669"/>
    <property type="project" value="InterPro"/>
</dbReference>
<dbReference type="SMART" id="SM00387">
    <property type="entry name" value="HATPase_c"/>
    <property type="match status" value="1"/>
</dbReference>
<keyword evidence="1" id="KW-0808">Transferase</keyword>
<dbReference type="AlphaFoldDB" id="A0A8X8IDU2"/>
<comment type="caution">
    <text evidence="6">The sequence shown here is derived from an EMBL/GenBank/DDBJ whole genome shotgun (WGS) entry which is preliminary data.</text>
</comment>
<keyword evidence="4" id="KW-0812">Transmembrane</keyword>
<evidence type="ECO:0000259" key="5">
    <source>
        <dbReference type="PROSITE" id="PS50109"/>
    </source>
</evidence>
<organism evidence="6 7">
    <name type="scientific">Hydrobacter penzbergensis</name>
    <dbReference type="NCBI Taxonomy" id="1235997"/>
    <lineage>
        <taxon>Bacteria</taxon>
        <taxon>Pseudomonadati</taxon>
        <taxon>Bacteroidota</taxon>
        <taxon>Chitinophagia</taxon>
        <taxon>Chitinophagales</taxon>
        <taxon>Chitinophagaceae</taxon>
        <taxon>Hydrobacter</taxon>
    </lineage>
</organism>
<dbReference type="GO" id="GO:0000155">
    <property type="term" value="F:phosphorelay sensor kinase activity"/>
    <property type="evidence" value="ECO:0007669"/>
    <property type="project" value="InterPro"/>
</dbReference>
<dbReference type="PANTHER" id="PTHR24421">
    <property type="entry name" value="NITRATE/NITRITE SENSOR PROTEIN NARX-RELATED"/>
    <property type="match status" value="1"/>
</dbReference>
<keyword evidence="7" id="KW-1185">Reference proteome</keyword>
<dbReference type="CDD" id="cd16917">
    <property type="entry name" value="HATPase_UhpB-NarQ-NarX-like"/>
    <property type="match status" value="1"/>
</dbReference>
<dbReference type="InterPro" id="IPR050482">
    <property type="entry name" value="Sensor_HK_TwoCompSys"/>
</dbReference>
<protein>
    <submittedName>
        <fullName evidence="6">Histidine kinase</fullName>
    </submittedName>
</protein>
<evidence type="ECO:0000313" key="7">
    <source>
        <dbReference type="Proteomes" id="UP000198711"/>
    </source>
</evidence>
<keyword evidence="3" id="KW-0902">Two-component regulatory system</keyword>
<evidence type="ECO:0000313" key="6">
    <source>
        <dbReference type="EMBL" id="SDW62014.1"/>
    </source>
</evidence>
<keyword evidence="4" id="KW-1133">Transmembrane helix</keyword>
<evidence type="ECO:0000256" key="2">
    <source>
        <dbReference type="ARBA" id="ARBA00022777"/>
    </source>
</evidence>
<accession>A0A8X8IDU2</accession>
<dbReference type="Proteomes" id="UP000198711">
    <property type="component" value="Unassembled WGS sequence"/>
</dbReference>
<dbReference type="InterPro" id="IPR003594">
    <property type="entry name" value="HATPase_dom"/>
</dbReference>
<keyword evidence="2 6" id="KW-0418">Kinase</keyword>
<dbReference type="Gene3D" id="3.30.565.10">
    <property type="entry name" value="Histidine kinase-like ATPase, C-terminal domain"/>
    <property type="match status" value="1"/>
</dbReference>
<proteinExistence type="predicted"/>
<dbReference type="InterPro" id="IPR011712">
    <property type="entry name" value="Sig_transdc_His_kin_sub3_dim/P"/>
</dbReference>
<feature type="transmembrane region" description="Helical" evidence="4">
    <location>
        <begin position="12"/>
        <end position="34"/>
    </location>
</feature>
<evidence type="ECO:0000256" key="3">
    <source>
        <dbReference type="ARBA" id="ARBA00023012"/>
    </source>
</evidence>
<reference evidence="6 7" key="1">
    <citation type="submission" date="2016-10" db="EMBL/GenBank/DDBJ databases">
        <authorList>
            <person name="Varghese N."/>
            <person name="Submissions S."/>
        </authorList>
    </citation>
    <scope>NUCLEOTIDE SEQUENCE [LARGE SCALE GENOMIC DNA]</scope>
    <source>
        <strain evidence="6 7">DSM 25353</strain>
    </source>
</reference>
<dbReference type="RefSeq" id="WP_092723133.1">
    <property type="nucleotide sequence ID" value="NZ_FNNO01000004.1"/>
</dbReference>
<dbReference type="Pfam" id="PF07730">
    <property type="entry name" value="HisKA_3"/>
    <property type="match status" value="1"/>
</dbReference>
<gene>
    <name evidence="6" type="ORF">SAMN05444410_104122</name>
</gene>
<dbReference type="PROSITE" id="PS50109">
    <property type="entry name" value="HIS_KIN"/>
    <property type="match status" value="1"/>
</dbReference>
<dbReference type="Pfam" id="PF02518">
    <property type="entry name" value="HATPase_c"/>
    <property type="match status" value="1"/>
</dbReference>
<name>A0A8X8IDU2_9BACT</name>
<sequence>MPKQQEDILITIVIASVFLVLIGFFLLLIVFIFLRRQRKFQQERDEMKNRFDQTILKTQLEIQEQTFSHISQEIHDNIGQVLSLVRLNLSTFMEEVSEEKFEHTDQLLGKAIKDLRDLSHNLQSNRINDIGILESIRQLMATLQKTGRYTTSLEIADSFAGVNKDTDLILFRMIQEIINNIIKHASASAIDIKIESDPSNIKIVVTDNGTGFDTEKLKKTGHGIGLQNIFNRAKMIHATVDIQSNLGHGTAITLQIKPNRPSL</sequence>
<evidence type="ECO:0000256" key="4">
    <source>
        <dbReference type="SAM" id="Phobius"/>
    </source>
</evidence>
<dbReference type="EMBL" id="FNNO01000004">
    <property type="protein sequence ID" value="SDW62014.1"/>
    <property type="molecule type" value="Genomic_DNA"/>
</dbReference>
<dbReference type="SUPFAM" id="SSF55874">
    <property type="entry name" value="ATPase domain of HSP90 chaperone/DNA topoisomerase II/histidine kinase"/>
    <property type="match status" value="1"/>
</dbReference>
<evidence type="ECO:0000256" key="1">
    <source>
        <dbReference type="ARBA" id="ARBA00022679"/>
    </source>
</evidence>
<feature type="domain" description="Histidine kinase" evidence="5">
    <location>
        <begin position="69"/>
        <end position="260"/>
    </location>
</feature>
<keyword evidence="4" id="KW-0472">Membrane</keyword>
<dbReference type="GO" id="GO:0016020">
    <property type="term" value="C:membrane"/>
    <property type="evidence" value="ECO:0007669"/>
    <property type="project" value="InterPro"/>
</dbReference>
<dbReference type="InterPro" id="IPR036890">
    <property type="entry name" value="HATPase_C_sf"/>
</dbReference>
<dbReference type="InterPro" id="IPR005467">
    <property type="entry name" value="His_kinase_dom"/>
</dbReference>